<evidence type="ECO:0000259" key="2">
    <source>
        <dbReference type="SMART" id="SM00642"/>
    </source>
</evidence>
<sequence length="758" mass="87610">MYRSLINDFVNSNNKIYSAIMDSDDCIKLYLDENIHCADDYDLFVNGKIEKNVLKISLDNNREILIKKLPKNIKPSDLLEVRKKNSINKIKVFMREYLDKFNYDGNDLGVKFLKDSISLKIWAPTAYKVQVAVYRDCFQKQDKPNFVYDMLLDEYTGVHSISIEKTKNRYKYYLYKLYFKDLDDNNLMTTKFNYAMDPYAIASGINGDKGFLIDINDSRLIPKEWGLDKRPNNISYIEDSILYELHIRDFTIDSSSGVSENIRGKFLGAVEENTTVSYNGMRAKTGIDHLKELGITHVHLMPVFDFATVDESKNDKCRNWGYDPKNFNIPEGSYSTNAFNPTARIKEFRSMVSKFHKNNIRVIMDMVYNHVYAKENLNKIVPGYYFRTNSIGKFTNGSGCGNELATERPMVRKLIVDSNLHWIKNYHIDGLRFDLMELIDLTTMKEITKKVHEIDNSIIIYGEPWKAEWSPLVTGTYKGCQRGNNFSIFNDTFRDAIRGNNSPSWGFVNGDQHNMNKAWNVVEGIKGSINGLTTNPKESINYVEAHDNYTLWDQIEKSLNSALKIGEFRKNISKKPIDNYNVRQCMLAISIILTSQGIPFLHEGFEMLRTKQGDHNSYKSSDEINSIKWVDKIKFMDVFNYYKGLIKLRKEHPAFRMRNALDIRGNQHVYFPQNNDKSGVIISHIRNHANNDSWSNILIIYNSTTIDNYDINSFVPLSYSGKWNMVVDSSSSGVDIIKSVENGNIPAMKSHSMMVLYE</sequence>
<dbReference type="Proteomes" id="UP000095488">
    <property type="component" value="Unassembled WGS sequence"/>
</dbReference>
<dbReference type="Gene3D" id="3.20.20.80">
    <property type="entry name" value="Glycosidases"/>
    <property type="match status" value="1"/>
</dbReference>
<dbReference type="InterPro" id="IPR006047">
    <property type="entry name" value="GH13_cat_dom"/>
</dbReference>
<dbReference type="InterPro" id="IPR014756">
    <property type="entry name" value="Ig_E-set"/>
</dbReference>
<dbReference type="GO" id="GO:0051060">
    <property type="term" value="F:pullulanase activity"/>
    <property type="evidence" value="ECO:0007669"/>
    <property type="project" value="UniProtKB-EC"/>
</dbReference>
<dbReference type="InterPro" id="IPR017853">
    <property type="entry name" value="GH"/>
</dbReference>
<protein>
    <submittedName>
        <fullName evidence="3">Pullulanase</fullName>
        <ecNumber evidence="3">3.2.1.41</ecNumber>
    </submittedName>
</protein>
<organism evidence="3 4">
    <name type="scientific">Sarcina ventriculi</name>
    <name type="common">Clostridium ventriculi</name>
    <dbReference type="NCBI Taxonomy" id="1267"/>
    <lineage>
        <taxon>Bacteria</taxon>
        <taxon>Bacillati</taxon>
        <taxon>Bacillota</taxon>
        <taxon>Clostridia</taxon>
        <taxon>Eubacteriales</taxon>
        <taxon>Clostridiaceae</taxon>
        <taxon>Sarcina</taxon>
    </lineage>
</organism>
<keyword evidence="3" id="KW-0378">Hydrolase</keyword>
<dbReference type="InterPro" id="IPR013780">
    <property type="entry name" value="Glyco_hydro_b"/>
</dbReference>
<keyword evidence="3" id="KW-0326">Glycosidase</keyword>
<dbReference type="SMART" id="SM00642">
    <property type="entry name" value="Aamy"/>
    <property type="match status" value="1"/>
</dbReference>
<comment type="similarity">
    <text evidence="1">Belongs to the glycosyl hydrolase 13 family.</text>
</comment>
<proteinExistence type="inferred from homology"/>
<dbReference type="EC" id="3.2.1.41" evidence="3"/>
<evidence type="ECO:0000313" key="4">
    <source>
        <dbReference type="Proteomes" id="UP000095488"/>
    </source>
</evidence>
<accession>A0ABM9UN08</accession>
<dbReference type="Gene3D" id="2.60.40.10">
    <property type="entry name" value="Immunoglobulins"/>
    <property type="match status" value="1"/>
</dbReference>
<dbReference type="NCBIfam" id="TIGR02104">
    <property type="entry name" value="pulA_typeI"/>
    <property type="match status" value="1"/>
</dbReference>
<reference evidence="3 4" key="1">
    <citation type="submission" date="2015-09" db="EMBL/GenBank/DDBJ databases">
        <authorList>
            <consortium name="Pathogen Informatics"/>
        </authorList>
    </citation>
    <scope>NUCLEOTIDE SEQUENCE [LARGE SCALE GENOMIC DNA]</scope>
    <source>
        <strain evidence="3 4">2789STDY5834858</strain>
    </source>
</reference>
<dbReference type="EMBL" id="CYZR01000002">
    <property type="protein sequence ID" value="CUN57282.1"/>
    <property type="molecule type" value="Genomic_DNA"/>
</dbReference>
<dbReference type="CDD" id="cd11341">
    <property type="entry name" value="AmyAc_Pullulanase_LD-like"/>
    <property type="match status" value="1"/>
</dbReference>
<evidence type="ECO:0000313" key="3">
    <source>
        <dbReference type="EMBL" id="CUN57282.1"/>
    </source>
</evidence>
<dbReference type="InterPro" id="IPR011840">
    <property type="entry name" value="PulA_typeI"/>
</dbReference>
<dbReference type="InterPro" id="IPR049117">
    <property type="entry name" value="pulA_all-beta"/>
</dbReference>
<gene>
    <name evidence="3" type="primary">pulA_1</name>
    <name evidence="3" type="ORF">ERS852473_00515</name>
</gene>
<name>A0ABM9UN08_SARVE</name>
<comment type="caution">
    <text evidence="3">The sequence shown here is derived from an EMBL/GenBank/DDBJ whole genome shotgun (WGS) entry which is preliminary data.</text>
</comment>
<keyword evidence="4" id="KW-1185">Reference proteome</keyword>
<dbReference type="SUPFAM" id="SSF51445">
    <property type="entry name" value="(Trans)glycosidases"/>
    <property type="match status" value="1"/>
</dbReference>
<dbReference type="PANTHER" id="PTHR43002">
    <property type="entry name" value="GLYCOGEN DEBRANCHING ENZYME"/>
    <property type="match status" value="1"/>
</dbReference>
<dbReference type="RefSeq" id="WP_055257408.1">
    <property type="nucleotide sequence ID" value="NZ_CABIXL010000002.1"/>
</dbReference>
<dbReference type="SUPFAM" id="SSF81296">
    <property type="entry name" value="E set domains"/>
    <property type="match status" value="1"/>
</dbReference>
<dbReference type="Pfam" id="PF00128">
    <property type="entry name" value="Alpha-amylase"/>
    <property type="match status" value="1"/>
</dbReference>
<feature type="domain" description="Glycosyl hydrolase family 13 catalytic" evidence="2">
    <location>
        <begin position="244"/>
        <end position="649"/>
    </location>
</feature>
<dbReference type="Gene3D" id="2.60.40.1180">
    <property type="entry name" value="Golgi alpha-mannosidase II"/>
    <property type="match status" value="1"/>
</dbReference>
<dbReference type="Pfam" id="PF21653">
    <property type="entry name" value="pulA_all-beta"/>
    <property type="match status" value="1"/>
</dbReference>
<evidence type="ECO:0000256" key="1">
    <source>
        <dbReference type="ARBA" id="ARBA00008061"/>
    </source>
</evidence>
<dbReference type="InterPro" id="IPR013783">
    <property type="entry name" value="Ig-like_fold"/>
</dbReference>